<evidence type="ECO:0000256" key="6">
    <source>
        <dbReference type="ARBA" id="ARBA00023136"/>
    </source>
</evidence>
<comment type="similarity">
    <text evidence="7">Belongs to the zinc-associated anti-sigma factor (ZAS) superfamily. Anti-sigma-W factor family.</text>
</comment>
<keyword evidence="5 13" id="KW-1133">Transmembrane helix</keyword>
<evidence type="ECO:0000259" key="15">
    <source>
        <dbReference type="Pfam" id="PF13490"/>
    </source>
</evidence>
<reference evidence="16 17" key="1">
    <citation type="submission" date="2020-04" db="EMBL/GenBank/DDBJ databases">
        <title>Novel Paenibacillus strain UniB2 isolated from commercial digestive syrup.</title>
        <authorList>
            <person name="Thorat V."/>
            <person name="Kirdat K."/>
            <person name="Tiwarekar B."/>
            <person name="Yadav A."/>
        </authorList>
    </citation>
    <scope>NUCLEOTIDE SEQUENCE [LARGE SCALE GENOMIC DNA]</scope>
    <source>
        <strain evidence="16 17">UniB2</strain>
    </source>
</reference>
<feature type="compositionally biased region" description="Basic and acidic residues" evidence="12">
    <location>
        <begin position="81"/>
        <end position="95"/>
    </location>
</feature>
<keyword evidence="4 13" id="KW-0812">Transmembrane</keyword>
<dbReference type="GO" id="GO:0006417">
    <property type="term" value="P:regulation of translation"/>
    <property type="evidence" value="ECO:0007669"/>
    <property type="project" value="TreeGrafter"/>
</dbReference>
<proteinExistence type="inferred from homology"/>
<accession>A0A6H2GZK4</accession>
<evidence type="ECO:0000256" key="12">
    <source>
        <dbReference type="SAM" id="MobiDB-lite"/>
    </source>
</evidence>
<dbReference type="InterPro" id="IPR041916">
    <property type="entry name" value="Anti_sigma_zinc_sf"/>
</dbReference>
<evidence type="ECO:0000313" key="16">
    <source>
        <dbReference type="EMBL" id="QJC52827.1"/>
    </source>
</evidence>
<organism evidence="16 17">
    <name type="scientific">Paenibacillus albicereus</name>
    <dbReference type="NCBI Taxonomy" id="2726185"/>
    <lineage>
        <taxon>Bacteria</taxon>
        <taxon>Bacillati</taxon>
        <taxon>Bacillota</taxon>
        <taxon>Bacilli</taxon>
        <taxon>Bacillales</taxon>
        <taxon>Paenibacillaceae</taxon>
        <taxon>Paenibacillus</taxon>
    </lineage>
</organism>
<evidence type="ECO:0000256" key="4">
    <source>
        <dbReference type="ARBA" id="ARBA00022692"/>
    </source>
</evidence>
<evidence type="ECO:0000256" key="5">
    <source>
        <dbReference type="ARBA" id="ARBA00022989"/>
    </source>
</evidence>
<dbReference type="Proteomes" id="UP000502136">
    <property type="component" value="Chromosome"/>
</dbReference>
<protein>
    <recommendedName>
        <fullName evidence="8">Anti-sigma-W factor RsiW</fullName>
    </recommendedName>
    <alternativeName>
        <fullName evidence="10">Regulator of SigK</fullName>
    </alternativeName>
    <alternativeName>
        <fullName evidence="9">Sigma-K anti-sigma factor RskA</fullName>
    </alternativeName>
</protein>
<evidence type="ECO:0000256" key="10">
    <source>
        <dbReference type="ARBA" id="ARBA00030803"/>
    </source>
</evidence>
<dbReference type="KEGG" id="palr:HGI30_15475"/>
<dbReference type="AlphaFoldDB" id="A0A6H2GZK4"/>
<keyword evidence="11" id="KW-0175">Coiled coil</keyword>
<dbReference type="InterPro" id="IPR018764">
    <property type="entry name" value="RskA_C"/>
</dbReference>
<dbReference type="PANTHER" id="PTHR37461:SF1">
    <property type="entry name" value="ANTI-SIGMA-K FACTOR RSKA"/>
    <property type="match status" value="1"/>
</dbReference>
<feature type="coiled-coil region" evidence="11">
    <location>
        <begin position="181"/>
        <end position="208"/>
    </location>
</feature>
<comment type="subcellular location">
    <subcellularLocation>
        <location evidence="2">Cell membrane</location>
    </subcellularLocation>
    <subcellularLocation>
        <location evidence="1">Membrane</location>
        <topology evidence="1">Single-pass membrane protein</topology>
    </subcellularLocation>
</comment>
<dbReference type="GO" id="GO:0016989">
    <property type="term" value="F:sigma factor antagonist activity"/>
    <property type="evidence" value="ECO:0007669"/>
    <property type="project" value="TreeGrafter"/>
</dbReference>
<evidence type="ECO:0000256" key="13">
    <source>
        <dbReference type="SAM" id="Phobius"/>
    </source>
</evidence>
<evidence type="ECO:0000256" key="1">
    <source>
        <dbReference type="ARBA" id="ARBA00004167"/>
    </source>
</evidence>
<evidence type="ECO:0000256" key="9">
    <source>
        <dbReference type="ARBA" id="ARBA00029829"/>
    </source>
</evidence>
<keyword evidence="6 13" id="KW-0472">Membrane</keyword>
<name>A0A6H2GZK4_9BACL</name>
<evidence type="ECO:0000256" key="3">
    <source>
        <dbReference type="ARBA" id="ARBA00022475"/>
    </source>
</evidence>
<feature type="domain" description="Putative zinc-finger" evidence="15">
    <location>
        <begin position="18"/>
        <end position="43"/>
    </location>
</feature>
<dbReference type="InterPro" id="IPR027383">
    <property type="entry name" value="Znf_put"/>
</dbReference>
<evidence type="ECO:0000256" key="7">
    <source>
        <dbReference type="ARBA" id="ARBA00024353"/>
    </source>
</evidence>
<dbReference type="InterPro" id="IPR051474">
    <property type="entry name" value="Anti-sigma-K/W_factor"/>
</dbReference>
<dbReference type="EMBL" id="CP051428">
    <property type="protein sequence ID" value="QJC52827.1"/>
    <property type="molecule type" value="Genomic_DNA"/>
</dbReference>
<feature type="region of interest" description="Disordered" evidence="12">
    <location>
        <begin position="62"/>
        <end position="148"/>
    </location>
</feature>
<evidence type="ECO:0000256" key="11">
    <source>
        <dbReference type="SAM" id="Coils"/>
    </source>
</evidence>
<keyword evidence="3" id="KW-1003">Cell membrane</keyword>
<dbReference type="PANTHER" id="PTHR37461">
    <property type="entry name" value="ANTI-SIGMA-K FACTOR RSKA"/>
    <property type="match status" value="1"/>
</dbReference>
<evidence type="ECO:0000313" key="17">
    <source>
        <dbReference type="Proteomes" id="UP000502136"/>
    </source>
</evidence>
<dbReference type="Gene3D" id="1.10.10.1320">
    <property type="entry name" value="Anti-sigma factor, zinc-finger domain"/>
    <property type="match status" value="1"/>
</dbReference>
<gene>
    <name evidence="16" type="ORF">HGI30_15475</name>
</gene>
<evidence type="ECO:0000256" key="8">
    <source>
        <dbReference type="ARBA" id="ARBA00024438"/>
    </source>
</evidence>
<dbReference type="Pfam" id="PF10099">
    <property type="entry name" value="RskA_C"/>
    <property type="match status" value="1"/>
</dbReference>
<dbReference type="Pfam" id="PF13490">
    <property type="entry name" value="zf-HC2"/>
    <property type="match status" value="1"/>
</dbReference>
<feature type="transmembrane region" description="Helical" evidence="13">
    <location>
        <begin position="158"/>
        <end position="178"/>
    </location>
</feature>
<evidence type="ECO:0000256" key="2">
    <source>
        <dbReference type="ARBA" id="ARBA00004236"/>
    </source>
</evidence>
<dbReference type="GO" id="GO:0005886">
    <property type="term" value="C:plasma membrane"/>
    <property type="evidence" value="ECO:0007669"/>
    <property type="project" value="UniProtKB-SubCell"/>
</dbReference>
<feature type="domain" description="Anti-sigma K factor RskA C-terminal" evidence="14">
    <location>
        <begin position="163"/>
        <end position="311"/>
    </location>
</feature>
<evidence type="ECO:0000259" key="14">
    <source>
        <dbReference type="Pfam" id="PF10099"/>
    </source>
</evidence>
<dbReference type="RefSeq" id="WP_168908379.1">
    <property type="nucleotide sequence ID" value="NZ_CP051428.1"/>
</dbReference>
<sequence>MREGHEGEERKPCSDIELYAMGLLEGEERERMERHVAGCSDCRRELEQIEELLGLLPLAAEPAEPPRGMRERVLGQVLGRPRAERLENEPDDRSEPALPPDLLLPVLQEEDARPHPPAPPEETAEEAPAAGRDRTELPAGRAKAAGASEEGFARRRRFAVGALAGAAAVMLLVTGVLAQRMDSLGRENKRLSAELQASTQTLDSTLEQLRKTEQPSAGAMVSQIVSLKPVKDLVARGQAYLVVDDRGTHLIVQASRLPELKDEQAYQVWLIKGDKPVNAGTFKPTGNAGAVTFTFPGGSYDQVALTLEPDAFGQAPRGDVVLAGALKT</sequence>
<keyword evidence="17" id="KW-1185">Reference proteome</keyword>